<protein>
    <submittedName>
        <fullName evidence="1">Uncharacterized protein</fullName>
    </submittedName>
</protein>
<dbReference type="EMBL" id="CADCVO010000546">
    <property type="protein sequence ID" value="CAA9522453.1"/>
    <property type="molecule type" value="Genomic_DNA"/>
</dbReference>
<reference evidence="1" key="1">
    <citation type="submission" date="2020-02" db="EMBL/GenBank/DDBJ databases">
        <authorList>
            <person name="Meier V. D."/>
        </authorList>
    </citation>
    <scope>NUCLEOTIDE SEQUENCE</scope>
    <source>
        <strain evidence="1">AVDCRST_MAG13</strain>
    </source>
</reference>
<accession>A0A6J4TH66</accession>
<dbReference type="AlphaFoldDB" id="A0A6J4TH66"/>
<organism evidence="1">
    <name type="scientific">uncultured Solirubrobacteraceae bacterium</name>
    <dbReference type="NCBI Taxonomy" id="1162706"/>
    <lineage>
        <taxon>Bacteria</taxon>
        <taxon>Bacillati</taxon>
        <taxon>Actinomycetota</taxon>
        <taxon>Thermoleophilia</taxon>
        <taxon>Solirubrobacterales</taxon>
        <taxon>Solirubrobacteraceae</taxon>
        <taxon>environmental samples</taxon>
    </lineage>
</organism>
<gene>
    <name evidence="1" type="ORF">AVDCRST_MAG13-3463</name>
</gene>
<feature type="non-terminal residue" evidence="1">
    <location>
        <position position="1"/>
    </location>
</feature>
<name>A0A6J4TH66_9ACTN</name>
<sequence length="26" mass="2568">RSDVPGALAEDAAAVALAWAVTRDAA</sequence>
<proteinExistence type="predicted"/>
<evidence type="ECO:0000313" key="1">
    <source>
        <dbReference type="EMBL" id="CAA9522453.1"/>
    </source>
</evidence>